<comment type="caution">
    <text evidence="1">The sequence shown here is derived from an EMBL/GenBank/DDBJ whole genome shotgun (WGS) entry which is preliminary data.</text>
</comment>
<name>A0A949NFX2_9FIRM</name>
<evidence type="ECO:0000313" key="1">
    <source>
        <dbReference type="EMBL" id="MBU9738961.1"/>
    </source>
</evidence>
<accession>A0A949NFX2</accession>
<dbReference type="RefSeq" id="WP_238722949.1">
    <property type="nucleotide sequence ID" value="NZ_JAHQCW010000046.1"/>
</dbReference>
<protein>
    <submittedName>
        <fullName evidence="1">Uncharacterized protein</fullName>
    </submittedName>
</protein>
<organism evidence="1 2">
    <name type="scientific">Diplocloster agilis</name>
    <dbReference type="NCBI Taxonomy" id="2850323"/>
    <lineage>
        <taxon>Bacteria</taxon>
        <taxon>Bacillati</taxon>
        <taxon>Bacillota</taxon>
        <taxon>Clostridia</taxon>
        <taxon>Lachnospirales</taxon>
        <taxon>Lachnospiraceae</taxon>
        <taxon>Diplocloster</taxon>
    </lineage>
</organism>
<gene>
    <name evidence="1" type="ORF">KTH89_20705</name>
</gene>
<keyword evidence="2" id="KW-1185">Reference proteome</keyword>
<evidence type="ECO:0000313" key="2">
    <source>
        <dbReference type="Proteomes" id="UP000712157"/>
    </source>
</evidence>
<sequence length="232" mass="27186">MLITKKIGFLGVQKHDICIYLGRVIHQLGHRVLTVDNSAEQELKYCIPMPELPGQSFILQGVEYGFRIPMDSVDISGYDYVFEDLGKWDPGQQAGYDETYLVTDPQKLNMEQCRYLLRKLQNPVNLVVRDMCAHKIQEECVRHFFEQEIAKIRNLYMIDQDILDYEYRIQMQYEPCREFGEISAGMEKTILRMAQNITAGSWMDIMYAYRAARRGELFDHCFLESDSGYTCR</sequence>
<dbReference type="Proteomes" id="UP000712157">
    <property type="component" value="Unassembled WGS sequence"/>
</dbReference>
<reference evidence="1" key="1">
    <citation type="submission" date="2021-06" db="EMBL/GenBank/DDBJ databases">
        <title>Description of novel taxa of the family Lachnospiraceae.</title>
        <authorList>
            <person name="Chaplin A.V."/>
            <person name="Sokolova S.R."/>
            <person name="Pikina A.P."/>
            <person name="Korzhanova M."/>
            <person name="Belova V."/>
            <person name="Korostin D."/>
            <person name="Efimov B.A."/>
        </authorList>
    </citation>
    <scope>NUCLEOTIDE SEQUENCE</scope>
    <source>
        <strain evidence="1">ASD5720</strain>
    </source>
</reference>
<dbReference type="AlphaFoldDB" id="A0A949NFX2"/>
<dbReference type="EMBL" id="JAHQCW010000046">
    <property type="protein sequence ID" value="MBU9738961.1"/>
    <property type="molecule type" value="Genomic_DNA"/>
</dbReference>
<proteinExistence type="predicted"/>